<sequence length="412" mass="48097">MSNIKCLSSGDEDELRSMREAIVSPQQYFKFLRGDKEHVQSLRKQRDLFEQLVKVEKSTRQEVAEVPVVGISFRFLENLHRLVRDTDNRALTSITTGDIWRDYVVPLTHNGCNSVVEMLSKGEQPHEIFNGGATEVGHANIFVTHTWGGTFDELYLTLRRVESHPDFADVKNKRYWIDIFTVNQYHEHNFYGTLQTAIGAIRRTVCVLWPWKDPRVLKRSWCLWELFCSMEAEPPFDVDFFMSQKQERALQKDLFDDLNDSFSNRVWRQISNIDSEKAIATYDKDRDYIKQRIEAGPGFDAINEQVRSCLKNLVSQLVYDLVPMLKGKNKAQINAVRLLKDIGRLEKDPFQSSNEPKTSDKGLELEELGQACENLLAAIKKVKRREFIRKQKQASIARYRTKKQERRRFKPK</sequence>
<feature type="coiled-coil region" evidence="1">
    <location>
        <begin position="328"/>
        <end position="385"/>
    </location>
</feature>
<accession>A0A7S3PSV8</accession>
<reference evidence="2" key="1">
    <citation type="submission" date="2021-01" db="EMBL/GenBank/DDBJ databases">
        <authorList>
            <person name="Corre E."/>
            <person name="Pelletier E."/>
            <person name="Niang G."/>
            <person name="Scheremetjew M."/>
            <person name="Finn R."/>
            <person name="Kale V."/>
            <person name="Holt S."/>
            <person name="Cochrane G."/>
            <person name="Meng A."/>
            <person name="Brown T."/>
            <person name="Cohen L."/>
        </authorList>
    </citation>
    <scope>NUCLEOTIDE SEQUENCE</scope>
    <source>
        <strain evidence="2">GSBS06</strain>
    </source>
</reference>
<keyword evidence="1" id="KW-0175">Coiled coil</keyword>
<protein>
    <submittedName>
        <fullName evidence="2">Uncharacterized protein</fullName>
    </submittedName>
</protein>
<evidence type="ECO:0000313" key="2">
    <source>
        <dbReference type="EMBL" id="CAE0449209.1"/>
    </source>
</evidence>
<dbReference type="EMBL" id="HBIN01027548">
    <property type="protein sequence ID" value="CAE0449209.1"/>
    <property type="molecule type" value="Transcribed_RNA"/>
</dbReference>
<proteinExistence type="predicted"/>
<dbReference type="AlphaFoldDB" id="A0A7S3PSV8"/>
<organism evidence="2">
    <name type="scientific">Aplanochytrium stocchinoi</name>
    <dbReference type="NCBI Taxonomy" id="215587"/>
    <lineage>
        <taxon>Eukaryota</taxon>
        <taxon>Sar</taxon>
        <taxon>Stramenopiles</taxon>
        <taxon>Bigyra</taxon>
        <taxon>Labyrinthulomycetes</taxon>
        <taxon>Thraustochytrida</taxon>
        <taxon>Thraustochytriidae</taxon>
        <taxon>Aplanochytrium</taxon>
    </lineage>
</organism>
<evidence type="ECO:0000256" key="1">
    <source>
        <dbReference type="SAM" id="Coils"/>
    </source>
</evidence>
<gene>
    <name evidence="2" type="ORF">ASTO00021_LOCUS19181</name>
</gene>
<name>A0A7S3PSV8_9STRA</name>